<feature type="signal peptide" evidence="1">
    <location>
        <begin position="1"/>
        <end position="22"/>
    </location>
</feature>
<dbReference type="Gene3D" id="2.60.40.1620">
    <property type="entry name" value="Lipoprotein YajI-like"/>
    <property type="match status" value="1"/>
</dbReference>
<proteinExistence type="predicted"/>
<evidence type="ECO:0000256" key="1">
    <source>
        <dbReference type="SAM" id="SignalP"/>
    </source>
</evidence>
<dbReference type="Proteomes" id="UP001251948">
    <property type="component" value="Unassembled WGS sequence"/>
</dbReference>
<keyword evidence="1" id="KW-0732">Signal</keyword>
<reference evidence="2" key="1">
    <citation type="submission" date="2023-07" db="EMBL/GenBank/DDBJ databases">
        <title>Comparative genomics of clinical Stenotrophomonas maltophilia isolates reveals regions of diversity which correlate with colonization and persistence in vivo.</title>
        <authorList>
            <person name="Mcdaniel M.S."/>
            <person name="Swords W.E."/>
            <person name="Sumpter N.A."/>
            <person name="Lindgren N.R."/>
            <person name="Billiot C.E."/>
        </authorList>
    </citation>
    <scope>NUCLEOTIDE SEQUENCE</scope>
    <source>
        <strain evidence="2">Ism4</strain>
    </source>
</reference>
<comment type="caution">
    <text evidence="2">The sequence shown here is derived from an EMBL/GenBank/DDBJ whole genome shotgun (WGS) entry which is preliminary data.</text>
</comment>
<evidence type="ECO:0000313" key="2">
    <source>
        <dbReference type="EMBL" id="MDT3468954.1"/>
    </source>
</evidence>
<organism evidence="2 3">
    <name type="scientific">Stenotrophomonas maltophilia</name>
    <name type="common">Pseudomonas maltophilia</name>
    <name type="synonym">Xanthomonas maltophilia</name>
    <dbReference type="NCBI Taxonomy" id="40324"/>
    <lineage>
        <taxon>Bacteria</taxon>
        <taxon>Pseudomonadati</taxon>
        <taxon>Pseudomonadota</taxon>
        <taxon>Gammaproteobacteria</taxon>
        <taxon>Lysobacterales</taxon>
        <taxon>Lysobacteraceae</taxon>
        <taxon>Stenotrophomonas</taxon>
        <taxon>Stenotrophomonas maltophilia group</taxon>
    </lineage>
</organism>
<dbReference type="RefSeq" id="WP_312562707.1">
    <property type="nucleotide sequence ID" value="NZ_JAVSKO010000005.1"/>
</dbReference>
<protein>
    <submittedName>
        <fullName evidence="2">DUF3251 domain-containing protein</fullName>
    </submittedName>
</protein>
<dbReference type="InterPro" id="IPR037125">
    <property type="entry name" value="YajI-like_sf"/>
</dbReference>
<dbReference type="AlphaFoldDB" id="A0AAJ2JFN0"/>
<evidence type="ECO:0000313" key="3">
    <source>
        <dbReference type="Proteomes" id="UP001251948"/>
    </source>
</evidence>
<feature type="chain" id="PRO_5042614983" evidence="1">
    <location>
        <begin position="23"/>
        <end position="195"/>
    </location>
</feature>
<dbReference type="PROSITE" id="PS51257">
    <property type="entry name" value="PROKAR_LIPOPROTEIN"/>
    <property type="match status" value="1"/>
</dbReference>
<sequence length="195" mass="20889">MKLWHMPAAMMLVAMTACSNQAELTSADLAQMKGDLSYLKSSQARQDEMHASLLERVKALESAAIGAPKAAYFDPAGGTGYQYISTNVSPVIISFIDVAPIGDGAKIRLKVGNLSTATFAGVRLDVRYNKRAPEDGSQLEAWRARVKDSSANDASELAPGAWSVVEASLPGIKPDELGYVEVSAHLDSLKLRVSY</sequence>
<dbReference type="EMBL" id="JAVSKO010000005">
    <property type="protein sequence ID" value="MDT3468954.1"/>
    <property type="molecule type" value="Genomic_DNA"/>
</dbReference>
<accession>A0AAJ2JFN0</accession>
<name>A0AAJ2JFN0_STEMA</name>
<gene>
    <name evidence="2" type="ORF">ROV92_13270</name>
</gene>